<feature type="region of interest" description="Disordered" evidence="8">
    <location>
        <begin position="25"/>
        <end position="51"/>
    </location>
</feature>
<keyword evidence="5" id="KW-0238">DNA-binding</keyword>
<dbReference type="PANTHER" id="PTHR31089:SF22">
    <property type="entry name" value="CYCLIC DOF FACTOR 4"/>
    <property type="match status" value="1"/>
</dbReference>
<evidence type="ECO:0000256" key="2">
    <source>
        <dbReference type="ARBA" id="ARBA00022771"/>
    </source>
</evidence>
<gene>
    <name evidence="10" type="ORF">CSSPJE1EN1_LOCUS16857</name>
</gene>
<protein>
    <recommendedName>
        <fullName evidence="9">Dof-type domain-containing protein</fullName>
    </recommendedName>
</protein>
<evidence type="ECO:0000313" key="11">
    <source>
        <dbReference type="Proteomes" id="UP001497444"/>
    </source>
</evidence>
<evidence type="ECO:0000256" key="7">
    <source>
        <dbReference type="ARBA" id="ARBA00023242"/>
    </source>
</evidence>
<evidence type="ECO:0000256" key="8">
    <source>
        <dbReference type="SAM" id="MobiDB-lite"/>
    </source>
</evidence>
<reference evidence="10" key="1">
    <citation type="submission" date="2024-02" db="EMBL/GenBank/DDBJ databases">
        <authorList>
            <consortium name="ELIXIR-Norway"/>
            <consortium name="Elixir Norway"/>
        </authorList>
    </citation>
    <scope>NUCLEOTIDE SEQUENCE</scope>
</reference>
<keyword evidence="2" id="KW-0863">Zinc-finger</keyword>
<keyword evidence="4" id="KW-0805">Transcription regulation</keyword>
<evidence type="ECO:0000313" key="10">
    <source>
        <dbReference type="EMBL" id="CAK9271379.1"/>
    </source>
</evidence>
<evidence type="ECO:0000256" key="3">
    <source>
        <dbReference type="ARBA" id="ARBA00022833"/>
    </source>
</evidence>
<dbReference type="Pfam" id="PF02701">
    <property type="entry name" value="Zn_ribbon_Dof"/>
    <property type="match status" value="1"/>
</dbReference>
<name>A0ABP0WYE6_9BRYO</name>
<accession>A0ABP0WYE6</accession>
<keyword evidence="3" id="KW-0862">Zinc</keyword>
<feature type="region of interest" description="Disordered" evidence="8">
    <location>
        <begin position="248"/>
        <end position="271"/>
    </location>
</feature>
<evidence type="ECO:0000259" key="9">
    <source>
        <dbReference type="PROSITE" id="PS50884"/>
    </source>
</evidence>
<keyword evidence="6" id="KW-0804">Transcription</keyword>
<keyword evidence="7" id="KW-0539">Nucleus</keyword>
<dbReference type="PANTHER" id="PTHR31089">
    <property type="entry name" value="CYCLIC DOF FACTOR 2"/>
    <property type="match status" value="1"/>
</dbReference>
<dbReference type="Proteomes" id="UP001497444">
    <property type="component" value="Chromosome 4"/>
</dbReference>
<dbReference type="InterPro" id="IPR045174">
    <property type="entry name" value="Dof"/>
</dbReference>
<dbReference type="PROSITE" id="PS50884">
    <property type="entry name" value="ZF_DOF_2"/>
    <property type="match status" value="1"/>
</dbReference>
<feature type="region of interest" description="Disordered" evidence="8">
    <location>
        <begin position="124"/>
        <end position="148"/>
    </location>
</feature>
<feature type="compositionally biased region" description="Polar residues" evidence="8">
    <location>
        <begin position="248"/>
        <end position="265"/>
    </location>
</feature>
<keyword evidence="11" id="KW-1185">Reference proteome</keyword>
<dbReference type="EMBL" id="OZ020099">
    <property type="protein sequence ID" value="CAK9271379.1"/>
    <property type="molecule type" value="Genomic_DNA"/>
</dbReference>
<sequence>MVMMHLAMMNRYEELEQDLILGQQVSGDSPISAGDDQQSPGSTRGGGSGGCMRAERPVKVIPCPRCQSMNTKFCYYNNYSVTQPRHFCRNCQRYWTVGGTLRNVPVGGGSRKKVQRTRQQRCNDSAAAAGQQLQLSSHDPRRGGGFNGSAAELLNMTLQSNLLHQLPNTMQMAAATQQAAELSNLLQQATAGGRSLGSSYIDHNQFLQSGLMQEQQQQQQLPPASNTATSQLQPTFFQFSNMDQRGHSNAYSTTGSCLSKSASAQGTGGLMNHQDHTAGAAAVSMLYDHLQSNHAAAAALPNSTLLQMGNNNIHGSSGFSSNGLGYNHPQSTMQDVAGNHIEFLSSVMHKPAYWGA</sequence>
<evidence type="ECO:0000256" key="1">
    <source>
        <dbReference type="ARBA" id="ARBA00022723"/>
    </source>
</evidence>
<dbReference type="PROSITE" id="PS01361">
    <property type="entry name" value="ZF_DOF_1"/>
    <property type="match status" value="1"/>
</dbReference>
<evidence type="ECO:0000256" key="5">
    <source>
        <dbReference type="ARBA" id="ARBA00023125"/>
    </source>
</evidence>
<evidence type="ECO:0000256" key="4">
    <source>
        <dbReference type="ARBA" id="ARBA00023015"/>
    </source>
</evidence>
<feature type="domain" description="Dof-type" evidence="9">
    <location>
        <begin position="61"/>
        <end position="115"/>
    </location>
</feature>
<dbReference type="InterPro" id="IPR003851">
    <property type="entry name" value="Znf_Dof"/>
</dbReference>
<evidence type="ECO:0000256" key="6">
    <source>
        <dbReference type="ARBA" id="ARBA00023163"/>
    </source>
</evidence>
<feature type="compositionally biased region" description="Low complexity" evidence="8">
    <location>
        <begin position="125"/>
        <end position="137"/>
    </location>
</feature>
<keyword evidence="1" id="KW-0479">Metal-binding</keyword>
<proteinExistence type="predicted"/>
<organism evidence="10 11">
    <name type="scientific">Sphagnum jensenii</name>
    <dbReference type="NCBI Taxonomy" id="128206"/>
    <lineage>
        <taxon>Eukaryota</taxon>
        <taxon>Viridiplantae</taxon>
        <taxon>Streptophyta</taxon>
        <taxon>Embryophyta</taxon>
        <taxon>Bryophyta</taxon>
        <taxon>Sphagnophytina</taxon>
        <taxon>Sphagnopsida</taxon>
        <taxon>Sphagnales</taxon>
        <taxon>Sphagnaceae</taxon>
        <taxon>Sphagnum</taxon>
    </lineage>
</organism>